<accession>A0A0M6Y3W2</accession>
<sequence>MAGGAEGRDVIPDFSEKFQKDFETLLKWRRDVRRFKQEPLPEGALDHLLQLADLAPSVGNSQPWRIVVVDSAEARGRIIASFEAENEEAARTYSDDKALAYRQLKLAGLKEAPVHLAIFCDDDPEQGHGLGRLTMPETLAYSTVSMIHTFWLAARAEGVGVGWVSILDPDAVTEALQVDAGWRLVAYLCVGYPEEEHIDPELERARWQARTPLASRVIHR</sequence>
<dbReference type="EMBL" id="CXST01000001">
    <property type="protein sequence ID" value="CTQ43691.1"/>
    <property type="molecule type" value="Genomic_DNA"/>
</dbReference>
<evidence type="ECO:0000313" key="3">
    <source>
        <dbReference type="Proteomes" id="UP000048926"/>
    </source>
</evidence>
<organism evidence="2 3">
    <name type="scientific">Roseibium aggregatum</name>
    <dbReference type="NCBI Taxonomy" id="187304"/>
    <lineage>
        <taxon>Bacteria</taxon>
        <taxon>Pseudomonadati</taxon>
        <taxon>Pseudomonadota</taxon>
        <taxon>Alphaproteobacteria</taxon>
        <taxon>Hyphomicrobiales</taxon>
        <taxon>Stappiaceae</taxon>
        <taxon>Roseibium</taxon>
    </lineage>
</organism>
<gene>
    <name evidence="2" type="primary">nox</name>
    <name evidence="2" type="ORF">LAL4801_02131</name>
</gene>
<dbReference type="AlphaFoldDB" id="A0A0M6Y3W2"/>
<dbReference type="Gene3D" id="3.40.109.10">
    <property type="entry name" value="NADH Oxidase"/>
    <property type="match status" value="1"/>
</dbReference>
<dbReference type="GO" id="GO:0016491">
    <property type="term" value="F:oxidoreductase activity"/>
    <property type="evidence" value="ECO:0007669"/>
    <property type="project" value="UniProtKB-KW"/>
</dbReference>
<dbReference type="EC" id="1.6.99.3" evidence="2"/>
<dbReference type="InterPro" id="IPR029479">
    <property type="entry name" value="Nitroreductase"/>
</dbReference>
<name>A0A0M6Y3W2_9HYPH</name>
<dbReference type="PANTHER" id="PTHR23026">
    <property type="entry name" value="NADPH NITROREDUCTASE"/>
    <property type="match status" value="1"/>
</dbReference>
<dbReference type="InterPro" id="IPR050627">
    <property type="entry name" value="Nitroreductase/BluB"/>
</dbReference>
<dbReference type="Pfam" id="PF00881">
    <property type="entry name" value="Nitroreductase"/>
    <property type="match status" value="1"/>
</dbReference>
<feature type="domain" description="Nitroreductase" evidence="1">
    <location>
        <begin position="26"/>
        <end position="192"/>
    </location>
</feature>
<keyword evidence="3" id="KW-1185">Reference proteome</keyword>
<dbReference type="InterPro" id="IPR000415">
    <property type="entry name" value="Nitroreductase-like"/>
</dbReference>
<dbReference type="RefSeq" id="WP_055655920.1">
    <property type="nucleotide sequence ID" value="NZ_CXST01000001.1"/>
</dbReference>
<proteinExistence type="predicted"/>
<dbReference type="STRING" id="187304.B0E33_19320"/>
<reference evidence="3" key="1">
    <citation type="submission" date="2015-07" db="EMBL/GenBank/DDBJ databases">
        <authorList>
            <person name="Rodrigo-Torres Lidia"/>
            <person name="Arahal R.David."/>
        </authorList>
    </citation>
    <scope>NUCLEOTIDE SEQUENCE [LARGE SCALE GENOMIC DNA]</scope>
    <source>
        <strain evidence="3">CECT 4801</strain>
    </source>
</reference>
<evidence type="ECO:0000259" key="1">
    <source>
        <dbReference type="Pfam" id="PF00881"/>
    </source>
</evidence>
<dbReference type="Proteomes" id="UP000048926">
    <property type="component" value="Unassembled WGS sequence"/>
</dbReference>
<keyword evidence="2" id="KW-0560">Oxidoreductase</keyword>
<dbReference type="NCBIfam" id="TIGR02476">
    <property type="entry name" value="BluB"/>
    <property type="match status" value="1"/>
</dbReference>
<evidence type="ECO:0000313" key="2">
    <source>
        <dbReference type="EMBL" id="CTQ43691.1"/>
    </source>
</evidence>
<dbReference type="OrthoDB" id="9773807at2"/>
<protein>
    <submittedName>
        <fullName evidence="2">NADH dehydrogenase</fullName>
        <ecNumber evidence="2">1.6.99.3</ecNumber>
    </submittedName>
</protein>
<dbReference type="InterPro" id="IPR012825">
    <property type="entry name" value="BluB"/>
</dbReference>
<dbReference type="SUPFAM" id="SSF55469">
    <property type="entry name" value="FMN-dependent nitroreductase-like"/>
    <property type="match status" value="1"/>
</dbReference>
<dbReference type="PANTHER" id="PTHR23026:SF123">
    <property type="entry name" value="NAD(P)H NITROREDUCTASE RV3131-RELATED"/>
    <property type="match status" value="1"/>
</dbReference>